<organism evidence="2 3">
    <name type="scientific">Sphingobium fluviale</name>
    <dbReference type="NCBI Taxonomy" id="2506423"/>
    <lineage>
        <taxon>Bacteria</taxon>
        <taxon>Pseudomonadati</taxon>
        <taxon>Pseudomonadota</taxon>
        <taxon>Alphaproteobacteria</taxon>
        <taxon>Sphingomonadales</taxon>
        <taxon>Sphingomonadaceae</taxon>
        <taxon>Sphingobium</taxon>
    </lineage>
</organism>
<dbReference type="EMBL" id="SBKP01000015">
    <property type="protein sequence ID" value="RXR26502.1"/>
    <property type="molecule type" value="Genomic_DNA"/>
</dbReference>
<sequence length="262" mass="29303">MPLRFTVLGCGTSAGVPRIGNDWGSCDPTNPKNRRTRVSLLVQSETTTLLVDTSPDMREQLLRAEVIALDAVLWTHDHADHCHGIDDLRQIYYHRGRGGRHAEPIDGYARAPALKLLQQRFGYAFEGREGYRAIVNGRNLPDEIMIGDIAIRCVDMPHGAIWSTGFRFEHEGQSVGYATDFHAVTEPMIALFSDVDVWVVDALREKPHPTHPHLALTLDAIACIAPKRAYLTHMDNSMDYERLCALLPPHVRPAYDGLSEMA</sequence>
<dbReference type="RefSeq" id="WP_129405043.1">
    <property type="nucleotide sequence ID" value="NZ_SBKP01000015.1"/>
</dbReference>
<evidence type="ECO:0000259" key="1">
    <source>
        <dbReference type="SMART" id="SM00849"/>
    </source>
</evidence>
<name>A0A4Q1KDT0_9SPHN</name>
<keyword evidence="2" id="KW-0378">Hydrolase</keyword>
<proteinExistence type="predicted"/>
<dbReference type="Pfam" id="PF12706">
    <property type="entry name" value="Lactamase_B_2"/>
    <property type="match status" value="1"/>
</dbReference>
<dbReference type="PANTHER" id="PTHR42663:SF6">
    <property type="entry name" value="HYDROLASE C777.06C-RELATED"/>
    <property type="match status" value="1"/>
</dbReference>
<gene>
    <name evidence="2" type="ORF">EQG66_13110</name>
</gene>
<evidence type="ECO:0000313" key="3">
    <source>
        <dbReference type="Proteomes" id="UP000290958"/>
    </source>
</evidence>
<dbReference type="InterPro" id="IPR036866">
    <property type="entry name" value="RibonucZ/Hydroxyglut_hydro"/>
</dbReference>
<dbReference type="CDD" id="cd16279">
    <property type="entry name" value="metallo-hydrolase-like_MBL-fold"/>
    <property type="match status" value="1"/>
</dbReference>
<dbReference type="Gene3D" id="3.60.15.10">
    <property type="entry name" value="Ribonuclease Z/Hydroxyacylglutathione hydrolase-like"/>
    <property type="match status" value="1"/>
</dbReference>
<comment type="caution">
    <text evidence="2">The sequence shown here is derived from an EMBL/GenBank/DDBJ whole genome shotgun (WGS) entry which is preliminary data.</text>
</comment>
<dbReference type="SUPFAM" id="SSF56281">
    <property type="entry name" value="Metallo-hydrolase/oxidoreductase"/>
    <property type="match status" value="1"/>
</dbReference>
<dbReference type="InterPro" id="IPR001279">
    <property type="entry name" value="Metallo-B-lactamas"/>
</dbReference>
<accession>A0A4Q1KDT0</accession>
<protein>
    <submittedName>
        <fullName evidence="2">MBL fold metallo-hydrolase</fullName>
    </submittedName>
</protein>
<dbReference type="PANTHER" id="PTHR42663">
    <property type="entry name" value="HYDROLASE C777.06C-RELATED-RELATED"/>
    <property type="match status" value="1"/>
</dbReference>
<dbReference type="GO" id="GO:0016787">
    <property type="term" value="F:hydrolase activity"/>
    <property type="evidence" value="ECO:0007669"/>
    <property type="project" value="UniProtKB-KW"/>
</dbReference>
<dbReference type="OrthoDB" id="9781189at2"/>
<dbReference type="Proteomes" id="UP000290958">
    <property type="component" value="Unassembled WGS sequence"/>
</dbReference>
<reference evidence="3" key="1">
    <citation type="submission" date="2019-01" db="EMBL/GenBank/DDBJ databases">
        <title>Cytophagaceae bacterium strain CAR-16.</title>
        <authorList>
            <person name="Chen W.-M."/>
        </authorList>
    </citation>
    <scope>NUCLEOTIDE SEQUENCE [LARGE SCALE GENOMIC DNA]</scope>
    <source>
        <strain evidence="3">CHR27</strain>
    </source>
</reference>
<keyword evidence="3" id="KW-1185">Reference proteome</keyword>
<feature type="domain" description="Metallo-beta-lactamase" evidence="1">
    <location>
        <begin position="36"/>
        <end position="233"/>
    </location>
</feature>
<evidence type="ECO:0000313" key="2">
    <source>
        <dbReference type="EMBL" id="RXR26502.1"/>
    </source>
</evidence>
<dbReference type="AlphaFoldDB" id="A0A4Q1KDT0"/>
<dbReference type="SMART" id="SM00849">
    <property type="entry name" value="Lactamase_B"/>
    <property type="match status" value="1"/>
</dbReference>